<dbReference type="GO" id="GO:0070008">
    <property type="term" value="F:serine-type exopeptidase activity"/>
    <property type="evidence" value="ECO:0007669"/>
    <property type="project" value="InterPro"/>
</dbReference>
<dbReference type="GO" id="GO:0004180">
    <property type="term" value="F:carboxypeptidase activity"/>
    <property type="evidence" value="ECO:0007669"/>
    <property type="project" value="UniProtKB-KW"/>
</dbReference>
<evidence type="ECO:0000313" key="7">
    <source>
        <dbReference type="EMBL" id="KAB1227359.1"/>
    </source>
</evidence>
<evidence type="ECO:0000256" key="4">
    <source>
        <dbReference type="ARBA" id="ARBA00022801"/>
    </source>
</evidence>
<proteinExistence type="inferred from homology"/>
<dbReference type="PANTHER" id="PTHR11010:SF96">
    <property type="entry name" value="LYSOSOMAL PRO-X CARBOXYPEPTIDASE-LIKE ISOFORM X1"/>
    <property type="match status" value="1"/>
</dbReference>
<reference evidence="7 8" key="1">
    <citation type="journal article" date="2019" name="Plant Biotechnol. J.">
        <title>The red bayberry genome and genetic basis of sex determination.</title>
        <authorList>
            <person name="Jia H.M."/>
            <person name="Jia H.J."/>
            <person name="Cai Q.L."/>
            <person name="Wang Y."/>
            <person name="Zhao H.B."/>
            <person name="Yang W.F."/>
            <person name="Wang G.Y."/>
            <person name="Li Y.H."/>
            <person name="Zhan D.L."/>
            <person name="Shen Y.T."/>
            <person name="Niu Q.F."/>
            <person name="Chang L."/>
            <person name="Qiu J."/>
            <person name="Zhao L."/>
            <person name="Xie H.B."/>
            <person name="Fu W.Y."/>
            <person name="Jin J."/>
            <person name="Li X.W."/>
            <person name="Jiao Y."/>
            <person name="Zhou C.C."/>
            <person name="Tu T."/>
            <person name="Chai C.Y."/>
            <person name="Gao J.L."/>
            <person name="Fan L.J."/>
            <person name="van de Weg E."/>
            <person name="Wang J.Y."/>
            <person name="Gao Z.S."/>
        </authorList>
    </citation>
    <scope>NUCLEOTIDE SEQUENCE [LARGE SCALE GENOMIC DNA]</scope>
    <source>
        <tissue evidence="7">Leaves</tissue>
    </source>
</reference>
<organism evidence="7 8">
    <name type="scientific">Morella rubra</name>
    <name type="common">Chinese bayberry</name>
    <dbReference type="NCBI Taxonomy" id="262757"/>
    <lineage>
        <taxon>Eukaryota</taxon>
        <taxon>Viridiplantae</taxon>
        <taxon>Streptophyta</taxon>
        <taxon>Embryophyta</taxon>
        <taxon>Tracheophyta</taxon>
        <taxon>Spermatophyta</taxon>
        <taxon>Magnoliopsida</taxon>
        <taxon>eudicotyledons</taxon>
        <taxon>Gunneridae</taxon>
        <taxon>Pentapetalae</taxon>
        <taxon>rosids</taxon>
        <taxon>fabids</taxon>
        <taxon>Fagales</taxon>
        <taxon>Myricaceae</taxon>
        <taxon>Morella</taxon>
    </lineage>
</organism>
<dbReference type="InterPro" id="IPR008758">
    <property type="entry name" value="Peptidase_S28"/>
</dbReference>
<accession>A0A6A1WQ09</accession>
<feature type="signal peptide" evidence="6">
    <location>
        <begin position="1"/>
        <end position="26"/>
    </location>
</feature>
<dbReference type="GO" id="GO:0006508">
    <property type="term" value="P:proteolysis"/>
    <property type="evidence" value="ECO:0007669"/>
    <property type="project" value="UniProtKB-KW"/>
</dbReference>
<gene>
    <name evidence="7" type="ORF">CJ030_MR1G005939</name>
</gene>
<keyword evidence="2" id="KW-0645">Protease</keyword>
<keyword evidence="8" id="KW-1185">Reference proteome</keyword>
<dbReference type="EMBL" id="RXIC02000019">
    <property type="protein sequence ID" value="KAB1227359.1"/>
    <property type="molecule type" value="Genomic_DNA"/>
</dbReference>
<protein>
    <submittedName>
        <fullName evidence="7">Lysosomal Pro-X carboxypeptidase</fullName>
    </submittedName>
</protein>
<evidence type="ECO:0000256" key="6">
    <source>
        <dbReference type="SAM" id="SignalP"/>
    </source>
</evidence>
<dbReference type="InterPro" id="IPR029058">
    <property type="entry name" value="AB_hydrolase_fold"/>
</dbReference>
<dbReference type="Gene3D" id="3.40.50.1820">
    <property type="entry name" value="alpha/beta hydrolase"/>
    <property type="match status" value="1"/>
</dbReference>
<dbReference type="OrthoDB" id="2130629at2759"/>
<keyword evidence="4" id="KW-0378">Hydrolase</keyword>
<dbReference type="PANTHER" id="PTHR11010">
    <property type="entry name" value="PROTEASE S28 PRO-X CARBOXYPEPTIDASE-RELATED"/>
    <property type="match status" value="1"/>
</dbReference>
<evidence type="ECO:0000313" key="8">
    <source>
        <dbReference type="Proteomes" id="UP000516437"/>
    </source>
</evidence>
<evidence type="ECO:0000256" key="5">
    <source>
        <dbReference type="ARBA" id="ARBA00023180"/>
    </source>
</evidence>
<feature type="chain" id="PRO_5025354746" evidence="6">
    <location>
        <begin position="27"/>
        <end position="331"/>
    </location>
</feature>
<keyword evidence="3 6" id="KW-0732">Signal</keyword>
<evidence type="ECO:0000256" key="2">
    <source>
        <dbReference type="ARBA" id="ARBA00022670"/>
    </source>
</evidence>
<keyword evidence="5" id="KW-0325">Glycoprotein</keyword>
<comment type="similarity">
    <text evidence="1">Belongs to the peptidase S28 family.</text>
</comment>
<dbReference type="Pfam" id="PF05577">
    <property type="entry name" value="Peptidase_S28"/>
    <property type="match status" value="1"/>
</dbReference>
<dbReference type="Proteomes" id="UP000516437">
    <property type="component" value="Chromosome 1"/>
</dbReference>
<evidence type="ECO:0000256" key="3">
    <source>
        <dbReference type="ARBA" id="ARBA00022729"/>
    </source>
</evidence>
<dbReference type="AlphaFoldDB" id="A0A6A1WQ09"/>
<comment type="caution">
    <text evidence="7">The sequence shown here is derived from an EMBL/GenBank/DDBJ whole genome shotgun (WGS) entry which is preliminary data.</text>
</comment>
<name>A0A6A1WQ09_9ROSI</name>
<keyword evidence="7" id="KW-0121">Carboxypeptidase</keyword>
<sequence length="331" mass="36694">MNSPTLSLQWLFFVFLIFSTLTTSTALSVPRLSPIRRTNLEDPETAVVLQSASVSDGFQTFYYDRTLDHFNYRPESYTTFQQRYVINSKHWGGANISSPIFAYLGAEGPLGYDLSGIGFLNDNAAQIKALSLYIEHRYYGESIPFGSREEALRNASTLGYFNSDQAIADYAAIIMHTPKQIFPARDFLQSMYATAAQYNMNPPKHPRVTTICGGIDGAPSPETDILGKIFAGVVAYLGEKPCYVDGPRNISETTDGWGWQDIKLIPHRFGSNIIFSNGLKDPWSSGGELGNISHSIVAVSTVNGSNYLDMHLANKSEDPEWLVMQQQVEVG</sequence>
<dbReference type="GO" id="GO:0008239">
    <property type="term" value="F:dipeptidyl-peptidase activity"/>
    <property type="evidence" value="ECO:0007669"/>
    <property type="project" value="TreeGrafter"/>
</dbReference>
<evidence type="ECO:0000256" key="1">
    <source>
        <dbReference type="ARBA" id="ARBA00011079"/>
    </source>
</evidence>